<sequence>MNPCRPSTGLGHTIVLCLRAGQVLAYLSLLDLQCWTIRLGQAAPDTADRTVVVHVDPLKTRYGDDWTIHEFDHALIGDQVGPDYLGQAVLQSGRMQQQVAAVMRRVIDRRDRLEAEQAQQEFEAVRGLSSPAREAAIRDFVALRRQRLVNHISMFAEHGNAGTQMGAWVREGAIKATQPDPVSTDGLNAAARLVLEDVVTQLSNTLTQAPADFVLDPERYLWLFGDMGQALISIALAKEFHR</sequence>
<reference evidence="1 2" key="1">
    <citation type="submission" date="2019-03" db="EMBL/GenBank/DDBJ databases">
        <title>Genomic Encyclopedia of Type Strains, Phase IV (KMG-IV): sequencing the most valuable type-strain genomes for metagenomic binning, comparative biology and taxonomic classification.</title>
        <authorList>
            <person name="Goeker M."/>
        </authorList>
    </citation>
    <scope>NUCLEOTIDE SEQUENCE [LARGE SCALE GENOMIC DNA]</scope>
    <source>
        <strain evidence="1 2">DSM 13605</strain>
    </source>
</reference>
<keyword evidence="2" id="KW-1185">Reference proteome</keyword>
<dbReference type="Proteomes" id="UP000295414">
    <property type="component" value="Unassembled WGS sequence"/>
</dbReference>
<organism evidence="1 2">
    <name type="scientific">Thermomonas haemolytica</name>
    <dbReference type="NCBI Taxonomy" id="141949"/>
    <lineage>
        <taxon>Bacteria</taxon>
        <taxon>Pseudomonadati</taxon>
        <taxon>Pseudomonadota</taxon>
        <taxon>Gammaproteobacteria</taxon>
        <taxon>Lysobacterales</taxon>
        <taxon>Lysobacteraceae</taxon>
        <taxon>Thermomonas</taxon>
    </lineage>
</organism>
<proteinExistence type="predicted"/>
<dbReference type="EMBL" id="SMAP01000001">
    <property type="protein sequence ID" value="TCT25723.1"/>
    <property type="molecule type" value="Genomic_DNA"/>
</dbReference>
<name>A0A4R3NEQ1_9GAMM</name>
<dbReference type="AlphaFoldDB" id="A0A4R3NEQ1"/>
<protein>
    <submittedName>
        <fullName evidence="1">Uncharacterized protein</fullName>
    </submittedName>
</protein>
<accession>A0A4R3NEQ1</accession>
<comment type="caution">
    <text evidence="1">The sequence shown here is derived from an EMBL/GenBank/DDBJ whole genome shotgun (WGS) entry which is preliminary data.</text>
</comment>
<gene>
    <name evidence="1" type="ORF">EDC34_10147</name>
</gene>
<evidence type="ECO:0000313" key="2">
    <source>
        <dbReference type="Proteomes" id="UP000295414"/>
    </source>
</evidence>
<evidence type="ECO:0000313" key="1">
    <source>
        <dbReference type="EMBL" id="TCT25723.1"/>
    </source>
</evidence>